<gene>
    <name evidence="2" type="ORF">K504DRAFT_496869</name>
</gene>
<dbReference type="Proteomes" id="UP000799428">
    <property type="component" value="Unassembled WGS sequence"/>
</dbReference>
<evidence type="ECO:0000313" key="2">
    <source>
        <dbReference type="EMBL" id="KAF2714974.1"/>
    </source>
</evidence>
<organism evidence="2 3">
    <name type="scientific">Pleomassaria siparia CBS 279.74</name>
    <dbReference type="NCBI Taxonomy" id="1314801"/>
    <lineage>
        <taxon>Eukaryota</taxon>
        <taxon>Fungi</taxon>
        <taxon>Dikarya</taxon>
        <taxon>Ascomycota</taxon>
        <taxon>Pezizomycotina</taxon>
        <taxon>Dothideomycetes</taxon>
        <taxon>Pleosporomycetidae</taxon>
        <taxon>Pleosporales</taxon>
        <taxon>Pleomassariaceae</taxon>
        <taxon>Pleomassaria</taxon>
    </lineage>
</organism>
<reference evidence="2" key="1">
    <citation type="journal article" date="2020" name="Stud. Mycol.">
        <title>101 Dothideomycetes genomes: a test case for predicting lifestyles and emergence of pathogens.</title>
        <authorList>
            <person name="Haridas S."/>
            <person name="Albert R."/>
            <person name="Binder M."/>
            <person name="Bloem J."/>
            <person name="Labutti K."/>
            <person name="Salamov A."/>
            <person name="Andreopoulos B."/>
            <person name="Baker S."/>
            <person name="Barry K."/>
            <person name="Bills G."/>
            <person name="Bluhm B."/>
            <person name="Cannon C."/>
            <person name="Castanera R."/>
            <person name="Culley D."/>
            <person name="Daum C."/>
            <person name="Ezra D."/>
            <person name="Gonzalez J."/>
            <person name="Henrissat B."/>
            <person name="Kuo A."/>
            <person name="Liang C."/>
            <person name="Lipzen A."/>
            <person name="Lutzoni F."/>
            <person name="Magnuson J."/>
            <person name="Mondo S."/>
            <person name="Nolan M."/>
            <person name="Ohm R."/>
            <person name="Pangilinan J."/>
            <person name="Park H.-J."/>
            <person name="Ramirez L."/>
            <person name="Alfaro M."/>
            <person name="Sun H."/>
            <person name="Tritt A."/>
            <person name="Yoshinaga Y."/>
            <person name="Zwiers L.-H."/>
            <person name="Turgeon B."/>
            <person name="Goodwin S."/>
            <person name="Spatafora J."/>
            <person name="Crous P."/>
            <person name="Grigoriev I."/>
        </authorList>
    </citation>
    <scope>NUCLEOTIDE SEQUENCE</scope>
    <source>
        <strain evidence="2">CBS 279.74</strain>
    </source>
</reference>
<feature type="chain" id="PRO_5026283978" evidence="1">
    <location>
        <begin position="17"/>
        <end position="159"/>
    </location>
</feature>
<dbReference type="EMBL" id="MU005764">
    <property type="protein sequence ID" value="KAF2714974.1"/>
    <property type="molecule type" value="Genomic_DNA"/>
</dbReference>
<keyword evidence="3" id="KW-1185">Reference proteome</keyword>
<feature type="signal peptide" evidence="1">
    <location>
        <begin position="1"/>
        <end position="16"/>
    </location>
</feature>
<protein>
    <submittedName>
        <fullName evidence="2">Uncharacterized protein</fullName>
    </submittedName>
</protein>
<proteinExistence type="predicted"/>
<accession>A0A6G1KQ41</accession>
<keyword evidence="1" id="KW-0732">Signal</keyword>
<name>A0A6G1KQ41_9PLEO</name>
<evidence type="ECO:0000313" key="3">
    <source>
        <dbReference type="Proteomes" id="UP000799428"/>
    </source>
</evidence>
<sequence>MYAQALILALAASASAMQQQAVAHPAHHAVAALAARITAAPVPRALVVRADDDACATSASSIEQGYPSATDKDLSSFLDAQTDSTFQVPSSLQKQYCTYEASAVGWFSSVYEPFQKSCSDLIPDSLELTTTLTTETWCAEATKNVAGPRQTQGAMAMFL</sequence>
<dbReference type="AlphaFoldDB" id="A0A6G1KQ41"/>
<evidence type="ECO:0000256" key="1">
    <source>
        <dbReference type="SAM" id="SignalP"/>
    </source>
</evidence>